<proteinExistence type="predicted"/>
<dbReference type="InterPro" id="IPR050109">
    <property type="entry name" value="HTH-type_TetR-like_transc_reg"/>
</dbReference>
<dbReference type="GO" id="GO:0000976">
    <property type="term" value="F:transcription cis-regulatory region binding"/>
    <property type="evidence" value="ECO:0007669"/>
    <property type="project" value="TreeGrafter"/>
</dbReference>
<dbReference type="InterPro" id="IPR001647">
    <property type="entry name" value="HTH_TetR"/>
</dbReference>
<dbReference type="GO" id="GO:0003700">
    <property type="term" value="F:DNA-binding transcription factor activity"/>
    <property type="evidence" value="ECO:0007669"/>
    <property type="project" value="TreeGrafter"/>
</dbReference>
<dbReference type="KEGG" id="vas:GT360_02440"/>
<feature type="domain" description="HTH tetR-type" evidence="3">
    <location>
        <begin position="15"/>
        <end position="75"/>
    </location>
</feature>
<dbReference type="SUPFAM" id="SSF48498">
    <property type="entry name" value="Tetracyclin repressor-like, C-terminal domain"/>
    <property type="match status" value="1"/>
</dbReference>
<evidence type="ECO:0000256" key="1">
    <source>
        <dbReference type="ARBA" id="ARBA00023125"/>
    </source>
</evidence>
<dbReference type="PROSITE" id="PS50977">
    <property type="entry name" value="HTH_TETR_2"/>
    <property type="match status" value="1"/>
</dbReference>
<sequence length="225" mass="25856">MMTSNRKVGRPANKVDVRNQLILQARELFSVMPYEKVSIRLIAQKAQVDSAMVRYYFGNKEGLFETMLRESLQPMLGKISQLLEQTSDKTLYELMREHYMSMLKTPRFSRLISQVMLMPATDTSRQLVEKVFTDTIKPSNDLLFECLVEEGIIHPDLDPDLCRFSFISLMIFPFIAPPAMMALHGFKLDQAFLESLLEHNIRLLKSGMLVPSQPPTNLQGTHDEN</sequence>
<evidence type="ECO:0000256" key="2">
    <source>
        <dbReference type="PROSITE-ProRule" id="PRU00335"/>
    </source>
</evidence>
<dbReference type="PANTHER" id="PTHR30055">
    <property type="entry name" value="HTH-TYPE TRANSCRIPTIONAL REGULATOR RUTR"/>
    <property type="match status" value="1"/>
</dbReference>
<gene>
    <name evidence="4" type="ORF">GT360_02440</name>
</gene>
<dbReference type="InterPro" id="IPR009057">
    <property type="entry name" value="Homeodomain-like_sf"/>
</dbReference>
<name>A0A7Z2T583_9VIBR</name>
<reference evidence="4 5" key="1">
    <citation type="submission" date="2020-01" db="EMBL/GenBank/DDBJ databases">
        <title>Whole genome and functional gene identification of agarase of Vibrio HN897.</title>
        <authorList>
            <person name="Liu Y."/>
            <person name="Zhao Z."/>
        </authorList>
    </citation>
    <scope>NUCLEOTIDE SEQUENCE [LARGE SCALE GENOMIC DNA]</scope>
    <source>
        <strain evidence="4 5">HN897</strain>
    </source>
</reference>
<dbReference type="Gene3D" id="1.10.357.10">
    <property type="entry name" value="Tetracycline Repressor, domain 2"/>
    <property type="match status" value="1"/>
</dbReference>
<dbReference type="EMBL" id="CP047475">
    <property type="protein sequence ID" value="QIA64644.1"/>
    <property type="molecule type" value="Genomic_DNA"/>
</dbReference>
<evidence type="ECO:0000313" key="4">
    <source>
        <dbReference type="EMBL" id="QIA64644.1"/>
    </source>
</evidence>
<evidence type="ECO:0000313" key="5">
    <source>
        <dbReference type="Proteomes" id="UP000464262"/>
    </source>
</evidence>
<evidence type="ECO:0000259" key="3">
    <source>
        <dbReference type="PROSITE" id="PS50977"/>
    </source>
</evidence>
<dbReference type="PANTHER" id="PTHR30055:SF233">
    <property type="entry name" value="REGULATORY PROTEIN TETR"/>
    <property type="match status" value="1"/>
</dbReference>
<keyword evidence="1 2" id="KW-0238">DNA-binding</keyword>
<accession>A0A7Z2T583</accession>
<keyword evidence="5" id="KW-1185">Reference proteome</keyword>
<dbReference type="Pfam" id="PF00440">
    <property type="entry name" value="TetR_N"/>
    <property type="match status" value="1"/>
</dbReference>
<dbReference type="Proteomes" id="UP000464262">
    <property type="component" value="Chromosome 1"/>
</dbReference>
<protein>
    <submittedName>
        <fullName evidence="4">TetR family transcriptional regulator</fullName>
    </submittedName>
</protein>
<dbReference type="RefSeq" id="WP_164649548.1">
    <property type="nucleotide sequence ID" value="NZ_CP047475.1"/>
</dbReference>
<organism evidence="4 5">
    <name type="scientific">Vibrio astriarenae</name>
    <dbReference type="NCBI Taxonomy" id="1481923"/>
    <lineage>
        <taxon>Bacteria</taxon>
        <taxon>Pseudomonadati</taxon>
        <taxon>Pseudomonadota</taxon>
        <taxon>Gammaproteobacteria</taxon>
        <taxon>Vibrionales</taxon>
        <taxon>Vibrionaceae</taxon>
        <taxon>Vibrio</taxon>
    </lineage>
</organism>
<feature type="DNA-binding region" description="H-T-H motif" evidence="2">
    <location>
        <begin position="38"/>
        <end position="57"/>
    </location>
</feature>
<dbReference type="InterPro" id="IPR036271">
    <property type="entry name" value="Tet_transcr_reg_TetR-rel_C_sf"/>
</dbReference>
<dbReference type="SUPFAM" id="SSF46689">
    <property type="entry name" value="Homeodomain-like"/>
    <property type="match status" value="1"/>
</dbReference>
<dbReference type="AlphaFoldDB" id="A0A7Z2T583"/>